<keyword evidence="1" id="KW-0001">2Fe-2S</keyword>
<name>A0ABP0UH40_9BRYO</name>
<dbReference type="Pfam" id="PF00111">
    <property type="entry name" value="Fer2"/>
    <property type="match status" value="1"/>
</dbReference>
<reference evidence="5" key="1">
    <citation type="submission" date="2024-02" db="EMBL/GenBank/DDBJ databases">
        <authorList>
            <consortium name="ELIXIR-Norway"/>
            <consortium name="Elixir Norway"/>
        </authorList>
    </citation>
    <scope>NUCLEOTIDE SEQUENCE</scope>
</reference>
<dbReference type="CDD" id="cd00207">
    <property type="entry name" value="fer2"/>
    <property type="match status" value="1"/>
</dbReference>
<gene>
    <name evidence="5" type="ORF">CSSPTR1EN2_LOCUS15799</name>
</gene>
<proteinExistence type="predicted"/>
<dbReference type="InterPro" id="IPR001041">
    <property type="entry name" value="2Fe-2S_ferredoxin-type"/>
</dbReference>
<evidence type="ECO:0000256" key="2">
    <source>
        <dbReference type="ARBA" id="ARBA00023014"/>
    </source>
</evidence>
<evidence type="ECO:0000259" key="4">
    <source>
        <dbReference type="PROSITE" id="PS51085"/>
    </source>
</evidence>
<evidence type="ECO:0000313" key="6">
    <source>
        <dbReference type="Proteomes" id="UP001497512"/>
    </source>
</evidence>
<keyword evidence="1" id="KW-0408">Iron</keyword>
<dbReference type="InterPro" id="IPR012675">
    <property type="entry name" value="Beta-grasp_dom_sf"/>
</dbReference>
<keyword evidence="2" id="KW-0411">Iron-sulfur</keyword>
<dbReference type="PROSITE" id="PS00197">
    <property type="entry name" value="2FE2S_FER_1"/>
    <property type="match status" value="1"/>
</dbReference>
<protein>
    <recommendedName>
        <fullName evidence="4">2Fe-2S ferredoxin-type domain-containing protein</fullName>
    </recommendedName>
</protein>
<evidence type="ECO:0000313" key="5">
    <source>
        <dbReference type="EMBL" id="CAK9221124.1"/>
    </source>
</evidence>
<accession>A0ABP0UH40</accession>
<comment type="cofactor">
    <cofactor evidence="3">
        <name>[2Fe-2S] cluster</name>
        <dbReference type="ChEBI" id="CHEBI:190135"/>
    </cofactor>
</comment>
<dbReference type="SUPFAM" id="SSF54292">
    <property type="entry name" value="2Fe-2S ferredoxin-like"/>
    <property type="match status" value="1"/>
</dbReference>
<dbReference type="Gene3D" id="3.10.20.30">
    <property type="match status" value="1"/>
</dbReference>
<dbReference type="PROSITE" id="PS51085">
    <property type="entry name" value="2FE2S_FER_2"/>
    <property type="match status" value="1"/>
</dbReference>
<evidence type="ECO:0000256" key="1">
    <source>
        <dbReference type="ARBA" id="ARBA00022714"/>
    </source>
</evidence>
<dbReference type="EMBL" id="OZ019895">
    <property type="protein sequence ID" value="CAK9221124.1"/>
    <property type="molecule type" value="Genomic_DNA"/>
</dbReference>
<keyword evidence="6" id="KW-1185">Reference proteome</keyword>
<evidence type="ECO:0000256" key="3">
    <source>
        <dbReference type="ARBA" id="ARBA00034078"/>
    </source>
</evidence>
<organism evidence="5 6">
    <name type="scientific">Sphagnum troendelagicum</name>
    <dbReference type="NCBI Taxonomy" id="128251"/>
    <lineage>
        <taxon>Eukaryota</taxon>
        <taxon>Viridiplantae</taxon>
        <taxon>Streptophyta</taxon>
        <taxon>Embryophyta</taxon>
        <taxon>Bryophyta</taxon>
        <taxon>Sphagnophytina</taxon>
        <taxon>Sphagnopsida</taxon>
        <taxon>Sphagnales</taxon>
        <taxon>Sphagnaceae</taxon>
        <taxon>Sphagnum</taxon>
    </lineage>
</organism>
<keyword evidence="1" id="KW-0479">Metal-binding</keyword>
<sequence length="159" mass="17349">MAGPLAGNIVVVPRVAGGVVALYTSTLRQSQLRSSKVAVNKAFGLSSRSVGRISCEVFNVQFILPNDRKHDLQVDEDTTLLEALKEKDPTFDSFGCQRGRCGVCTSSIKVGDVEDVKQCGTALTTIQMEHGKFVLICSAYANSHGLVIETDKLDEWKEW</sequence>
<feature type="domain" description="2Fe-2S ferredoxin-type" evidence="4">
    <location>
        <begin position="58"/>
        <end position="154"/>
    </location>
</feature>
<dbReference type="InterPro" id="IPR036010">
    <property type="entry name" value="2Fe-2S_ferredoxin-like_sf"/>
</dbReference>
<dbReference type="Proteomes" id="UP001497512">
    <property type="component" value="Chromosome 3"/>
</dbReference>
<dbReference type="InterPro" id="IPR006058">
    <property type="entry name" value="2Fe2S_fd_BS"/>
</dbReference>